<proteinExistence type="predicted"/>
<dbReference type="Proteomes" id="UP001152797">
    <property type="component" value="Unassembled WGS sequence"/>
</dbReference>
<dbReference type="EMBL" id="CAMXCT010006612">
    <property type="protein sequence ID" value="CAI4016972.1"/>
    <property type="molecule type" value="Genomic_DNA"/>
</dbReference>
<evidence type="ECO:0000313" key="2">
    <source>
        <dbReference type="EMBL" id="CAL4804284.1"/>
    </source>
</evidence>
<dbReference type="EMBL" id="CAMXCT020006612">
    <property type="protein sequence ID" value="CAL1170347.1"/>
    <property type="molecule type" value="Genomic_DNA"/>
</dbReference>
<feature type="non-terminal residue" evidence="1">
    <location>
        <position position="1"/>
    </location>
</feature>
<evidence type="ECO:0000313" key="1">
    <source>
        <dbReference type="EMBL" id="CAI4016972.1"/>
    </source>
</evidence>
<evidence type="ECO:0000313" key="3">
    <source>
        <dbReference type="Proteomes" id="UP001152797"/>
    </source>
</evidence>
<dbReference type="AlphaFoldDB" id="A0A9P1DUI2"/>
<gene>
    <name evidence="1" type="ORF">C1SCF055_LOCUS41653</name>
</gene>
<protein>
    <submittedName>
        <fullName evidence="1">Uncharacterized protein</fullName>
    </submittedName>
</protein>
<sequence length="82" mass="8863">NSTSVLGMSGPDNQLVDACNGPLNVDSMDSTDILRPSQKELLVLDGQEAPMVSVDLVTSDLPHQIPHDAILKTFTFRPVTMQ</sequence>
<name>A0A9P1DUI2_9DINO</name>
<keyword evidence="3" id="KW-1185">Reference proteome</keyword>
<reference evidence="1" key="1">
    <citation type="submission" date="2022-10" db="EMBL/GenBank/DDBJ databases">
        <authorList>
            <person name="Chen Y."/>
            <person name="Dougan E. K."/>
            <person name="Chan C."/>
            <person name="Rhodes N."/>
            <person name="Thang M."/>
        </authorList>
    </citation>
    <scope>NUCLEOTIDE SEQUENCE</scope>
</reference>
<accession>A0A9P1DUI2</accession>
<organism evidence="1">
    <name type="scientific">Cladocopium goreaui</name>
    <dbReference type="NCBI Taxonomy" id="2562237"/>
    <lineage>
        <taxon>Eukaryota</taxon>
        <taxon>Sar</taxon>
        <taxon>Alveolata</taxon>
        <taxon>Dinophyceae</taxon>
        <taxon>Suessiales</taxon>
        <taxon>Symbiodiniaceae</taxon>
        <taxon>Cladocopium</taxon>
    </lineage>
</organism>
<reference evidence="2 3" key="2">
    <citation type="submission" date="2024-05" db="EMBL/GenBank/DDBJ databases">
        <authorList>
            <person name="Chen Y."/>
            <person name="Shah S."/>
            <person name="Dougan E. K."/>
            <person name="Thang M."/>
            <person name="Chan C."/>
        </authorList>
    </citation>
    <scope>NUCLEOTIDE SEQUENCE [LARGE SCALE GENOMIC DNA]</scope>
</reference>
<feature type="non-terminal residue" evidence="1">
    <location>
        <position position="82"/>
    </location>
</feature>
<dbReference type="EMBL" id="CAMXCT030006612">
    <property type="protein sequence ID" value="CAL4804284.1"/>
    <property type="molecule type" value="Genomic_DNA"/>
</dbReference>
<comment type="caution">
    <text evidence="1">The sequence shown here is derived from an EMBL/GenBank/DDBJ whole genome shotgun (WGS) entry which is preliminary data.</text>
</comment>